<dbReference type="Proteomes" id="UP000626109">
    <property type="component" value="Unassembled WGS sequence"/>
</dbReference>
<dbReference type="Proteomes" id="UP000654075">
    <property type="component" value="Unassembled WGS sequence"/>
</dbReference>
<sequence>MLHGYLMMQMAWGVLSPSMVHGIAKAAMTDIAAAKRGCELPKLAKLASVSEGKFLWRTLCAIMSKESSLPEPLDVTMPYKGGNQKASLLLPHEYFAAMYEDAKAWATSILPVPTKLPEFWESMQNHPATQDHPIKERRGWKDTCVALGLHGDEVPIAGVGKMWCRSSLVFSWFSILANAAARSTLDVMIYIWGFEKFVKEGAMETFWSVMKWSFECLLGGKWPHSDWRGIQYDPTSPEGHKAGRDHAGGYCGVLIQFAGDLDYSCKWLGLPRWSAAVSCCALCKATLRGNCSWMDMRPAADWIQTILSPTTCAGSTCPLFQVPGLSAVCVVMDYMRCMFLGRAAEIMGLDQAMLAVWTKYMKATEVVHRRIRRLLDLNCTLACMLDEYSPRYGSMAVPEAVANKTQDKILMMGQLHVQLFEHVKTEGVQIFSLTSKTHFAIHSIMFARYIHPALVWCFKGETMMQRSQRLCKSCLAGTKQWQVGIKVAVKYRHGLHLRF</sequence>
<name>A0A813IJ28_POLGL</name>
<protein>
    <submittedName>
        <fullName evidence="2">Uncharacterized protein</fullName>
    </submittedName>
</protein>
<evidence type="ECO:0000313" key="3">
    <source>
        <dbReference type="Proteomes" id="UP000626109"/>
    </source>
</evidence>
<evidence type="ECO:0000313" key="1">
    <source>
        <dbReference type="EMBL" id="CAE8619884.1"/>
    </source>
</evidence>
<keyword evidence="4" id="KW-1185">Reference proteome</keyword>
<accession>A0A813IJ28</accession>
<dbReference type="OMA" id="HETFHAM"/>
<reference evidence="2" key="1">
    <citation type="submission" date="2021-02" db="EMBL/GenBank/DDBJ databases">
        <authorList>
            <person name="Dougan E. K."/>
            <person name="Rhodes N."/>
            <person name="Thang M."/>
            <person name="Chan C."/>
        </authorList>
    </citation>
    <scope>NUCLEOTIDE SEQUENCE</scope>
</reference>
<evidence type="ECO:0000313" key="4">
    <source>
        <dbReference type="Proteomes" id="UP000654075"/>
    </source>
</evidence>
<dbReference type="OrthoDB" id="437335at2759"/>
<comment type="caution">
    <text evidence="2">The sequence shown here is derived from an EMBL/GenBank/DDBJ whole genome shotgun (WGS) entry which is preliminary data.</text>
</comment>
<dbReference type="EMBL" id="CAJNNV010027247">
    <property type="protein sequence ID" value="CAE8619884.1"/>
    <property type="molecule type" value="Genomic_DNA"/>
</dbReference>
<proteinExistence type="predicted"/>
<dbReference type="EMBL" id="CAJNNW010008568">
    <property type="protein sequence ID" value="CAE8650165.1"/>
    <property type="molecule type" value="Genomic_DNA"/>
</dbReference>
<gene>
    <name evidence="1" type="ORF">PGLA1383_LOCUS37461</name>
    <name evidence="2" type="ORF">PGLA2088_LOCUS8048</name>
</gene>
<dbReference type="AlphaFoldDB" id="A0A813IJ28"/>
<evidence type="ECO:0000313" key="2">
    <source>
        <dbReference type="EMBL" id="CAE8650165.1"/>
    </source>
</evidence>
<organism evidence="2 3">
    <name type="scientific">Polarella glacialis</name>
    <name type="common">Dinoflagellate</name>
    <dbReference type="NCBI Taxonomy" id="89957"/>
    <lineage>
        <taxon>Eukaryota</taxon>
        <taxon>Sar</taxon>
        <taxon>Alveolata</taxon>
        <taxon>Dinophyceae</taxon>
        <taxon>Suessiales</taxon>
        <taxon>Suessiaceae</taxon>
        <taxon>Polarella</taxon>
    </lineage>
</organism>